<keyword evidence="4 5" id="KW-0949">S-adenosyl-L-methionine</keyword>
<dbReference type="PANTHER" id="PTHR42786">
    <property type="entry name" value="TRNA/RRNA METHYLTRANSFERASE"/>
    <property type="match status" value="1"/>
</dbReference>
<evidence type="ECO:0000256" key="3">
    <source>
        <dbReference type="ARBA" id="ARBA00022679"/>
    </source>
</evidence>
<dbReference type="CDD" id="cd18093">
    <property type="entry name" value="SpoU-like_TrmJ"/>
    <property type="match status" value="1"/>
</dbReference>
<dbReference type="PANTHER" id="PTHR42786:SF2">
    <property type="entry name" value="TRNA (CYTIDINE_URIDINE-2'-O-)-METHYLTRANSFERASE TRMJ"/>
    <property type="match status" value="1"/>
</dbReference>
<comment type="subunit">
    <text evidence="5">Homodimer.</text>
</comment>
<dbReference type="InterPro" id="IPR004384">
    <property type="entry name" value="RNA_MeTrfase_TrmJ/LasT"/>
</dbReference>
<evidence type="ECO:0000256" key="2">
    <source>
        <dbReference type="ARBA" id="ARBA00022603"/>
    </source>
</evidence>
<dbReference type="EC" id="2.1.1.200" evidence="5"/>
<comment type="catalytic activity">
    <reaction evidence="5">
        <text>cytidine(32) in tRNA + S-adenosyl-L-methionine = 2'-O-methylcytidine(32) in tRNA + S-adenosyl-L-homocysteine + H(+)</text>
        <dbReference type="Rhea" id="RHEA:42932"/>
        <dbReference type="Rhea" id="RHEA-COMP:10288"/>
        <dbReference type="Rhea" id="RHEA-COMP:10289"/>
        <dbReference type="ChEBI" id="CHEBI:15378"/>
        <dbReference type="ChEBI" id="CHEBI:57856"/>
        <dbReference type="ChEBI" id="CHEBI:59789"/>
        <dbReference type="ChEBI" id="CHEBI:74495"/>
        <dbReference type="ChEBI" id="CHEBI:82748"/>
        <dbReference type="EC" id="2.1.1.200"/>
    </reaction>
</comment>
<organism evidence="7 8">
    <name type="scientific">Natronocella acetinitrilica</name>
    <dbReference type="NCBI Taxonomy" id="414046"/>
    <lineage>
        <taxon>Bacteria</taxon>
        <taxon>Pseudomonadati</taxon>
        <taxon>Pseudomonadota</taxon>
        <taxon>Gammaproteobacteria</taxon>
        <taxon>Chromatiales</taxon>
        <taxon>Ectothiorhodospiraceae</taxon>
        <taxon>Natronocella</taxon>
    </lineage>
</organism>
<keyword evidence="5" id="KW-0819">tRNA processing</keyword>
<dbReference type="Gene3D" id="1.10.8.590">
    <property type="match status" value="1"/>
</dbReference>
<dbReference type="FunFam" id="3.40.1280.10:FF:000006">
    <property type="entry name" value="Uncharacterized tRNA/rRNA methyltransferase HI_0380"/>
    <property type="match status" value="1"/>
</dbReference>
<dbReference type="NCBIfam" id="TIGR00050">
    <property type="entry name" value="rRNA_methyl_1"/>
    <property type="match status" value="1"/>
</dbReference>
<dbReference type="GO" id="GO:0160206">
    <property type="term" value="F:tRNA (cytidine(32)/uridine(32)-2'-O)-methyltransferase activity"/>
    <property type="evidence" value="ECO:0007669"/>
    <property type="project" value="UniProtKB-EC"/>
</dbReference>
<keyword evidence="8" id="KW-1185">Reference proteome</keyword>
<accession>A0AAE3G9N4</accession>
<keyword evidence="5" id="KW-0963">Cytoplasm</keyword>
<dbReference type="Pfam" id="PF00588">
    <property type="entry name" value="SpoU_methylase"/>
    <property type="match status" value="1"/>
</dbReference>
<keyword evidence="2 5" id="KW-0489">Methyltransferase</keyword>
<evidence type="ECO:0000256" key="5">
    <source>
        <dbReference type="RuleBase" id="RU362024"/>
    </source>
</evidence>
<name>A0AAE3G9N4_9GAMM</name>
<protein>
    <recommendedName>
        <fullName evidence="5">tRNA (cytidine/uridine-2'-O-)-methyltransferase TrmJ</fullName>
        <ecNumber evidence="5">2.1.1.200</ecNumber>
    </recommendedName>
    <alternativeName>
        <fullName evidence="5">tRNA (cytidine(32)/uridine(32)-2'-O)-methyltransferase</fullName>
    </alternativeName>
    <alternativeName>
        <fullName evidence="5">tRNA Cm32/Um32 methyltransferase</fullName>
    </alternativeName>
</protein>
<dbReference type="InterPro" id="IPR029026">
    <property type="entry name" value="tRNA_m1G_MTases_N"/>
</dbReference>
<comment type="catalytic activity">
    <reaction evidence="5">
        <text>uridine(32) in tRNA + S-adenosyl-L-methionine = 2'-O-methyluridine(32) in tRNA + S-adenosyl-L-homocysteine + H(+)</text>
        <dbReference type="Rhea" id="RHEA:42936"/>
        <dbReference type="Rhea" id="RHEA-COMP:10107"/>
        <dbReference type="Rhea" id="RHEA-COMP:10290"/>
        <dbReference type="ChEBI" id="CHEBI:15378"/>
        <dbReference type="ChEBI" id="CHEBI:57856"/>
        <dbReference type="ChEBI" id="CHEBI:59789"/>
        <dbReference type="ChEBI" id="CHEBI:65315"/>
        <dbReference type="ChEBI" id="CHEBI:74478"/>
        <dbReference type="EC" id="2.1.1.200"/>
    </reaction>
</comment>
<gene>
    <name evidence="5" type="primary">trmJ</name>
    <name evidence="7" type="ORF">J2T57_003508</name>
</gene>
<dbReference type="RefSeq" id="WP_253482200.1">
    <property type="nucleotide sequence ID" value="NZ_JALJXV010000009.1"/>
</dbReference>
<evidence type="ECO:0000313" key="8">
    <source>
        <dbReference type="Proteomes" id="UP001205843"/>
    </source>
</evidence>
<comment type="similarity">
    <text evidence="1">Belongs to the class IV-like SAM-binding methyltransferase superfamily. RNA methyltransferase TrmH family.</text>
</comment>
<dbReference type="GO" id="GO:0003723">
    <property type="term" value="F:RNA binding"/>
    <property type="evidence" value="ECO:0007669"/>
    <property type="project" value="InterPro"/>
</dbReference>
<dbReference type="SUPFAM" id="SSF75217">
    <property type="entry name" value="alpha/beta knot"/>
    <property type="match status" value="1"/>
</dbReference>
<reference evidence="7" key="1">
    <citation type="submission" date="2022-03" db="EMBL/GenBank/DDBJ databases">
        <title>Genomic Encyclopedia of Type Strains, Phase III (KMG-III): the genomes of soil and plant-associated and newly described type strains.</title>
        <authorList>
            <person name="Whitman W."/>
        </authorList>
    </citation>
    <scope>NUCLEOTIDE SEQUENCE</scope>
    <source>
        <strain evidence="7">ANL 6-2</strain>
    </source>
</reference>
<dbReference type="InterPro" id="IPR029028">
    <property type="entry name" value="Alpha/beta_knot_MTases"/>
</dbReference>
<evidence type="ECO:0000256" key="1">
    <source>
        <dbReference type="ARBA" id="ARBA00007228"/>
    </source>
</evidence>
<proteinExistence type="inferred from homology"/>
<comment type="function">
    <text evidence="5">Catalyzes the formation of 2'O-methylated cytidine (Cm32) or 2'O-methylated uridine (Um32) at position 32 in tRNA.</text>
</comment>
<comment type="caution">
    <text evidence="7">The sequence shown here is derived from an EMBL/GenBank/DDBJ whole genome shotgun (WGS) entry which is preliminary data.</text>
</comment>
<evidence type="ECO:0000256" key="4">
    <source>
        <dbReference type="ARBA" id="ARBA00022691"/>
    </source>
</evidence>
<evidence type="ECO:0000313" key="7">
    <source>
        <dbReference type="EMBL" id="MCP1676347.1"/>
    </source>
</evidence>
<evidence type="ECO:0000259" key="6">
    <source>
        <dbReference type="Pfam" id="PF00588"/>
    </source>
</evidence>
<dbReference type="EMBL" id="JALJXV010000009">
    <property type="protein sequence ID" value="MCP1676347.1"/>
    <property type="molecule type" value="Genomic_DNA"/>
</dbReference>
<dbReference type="GO" id="GO:0005829">
    <property type="term" value="C:cytosol"/>
    <property type="evidence" value="ECO:0007669"/>
    <property type="project" value="TreeGrafter"/>
</dbReference>
<comment type="subcellular location">
    <subcellularLocation>
        <location evidence="5">Cytoplasm</location>
    </subcellularLocation>
</comment>
<feature type="domain" description="tRNA/rRNA methyltransferase SpoU type" evidence="6">
    <location>
        <begin position="6"/>
        <end position="155"/>
    </location>
</feature>
<dbReference type="InterPro" id="IPR001537">
    <property type="entry name" value="SpoU_MeTrfase"/>
</dbReference>
<dbReference type="PIRSF" id="PIRSF004808">
    <property type="entry name" value="LasT"/>
    <property type="match status" value="1"/>
</dbReference>
<sequence length="250" mass="27321">MLPDNVRIVLVEPQLAANIGSAARAMKTMGLSELHLVAPRQWPHPDAAARASGADDLLAGAVVHESLIDAIAGAGLVVGLTARSRTLSAPQHAPRPGAAVIARESLQHPVAVLFGRERTGLTNEEVDLCHRLIHIPSVQGFSSLNLAAAVQVMAYELRLTMVDEDSVPQPACEWPPATADDMERLYDHLERALIRLEFLNPDNPRALMRRLRLLLGRARPDHNEYQILRGILAHVELALDGELPHQKRAK</sequence>
<dbReference type="Gene3D" id="3.40.1280.10">
    <property type="match status" value="1"/>
</dbReference>
<dbReference type="GO" id="GO:0002128">
    <property type="term" value="P:tRNA nucleoside ribose methylation"/>
    <property type="evidence" value="ECO:0007669"/>
    <property type="project" value="TreeGrafter"/>
</dbReference>
<dbReference type="AlphaFoldDB" id="A0AAE3G9N4"/>
<dbReference type="Proteomes" id="UP001205843">
    <property type="component" value="Unassembled WGS sequence"/>
</dbReference>
<keyword evidence="3 7" id="KW-0808">Transferase</keyword>